<feature type="domain" description="DUF1587" evidence="2">
    <location>
        <begin position="365"/>
        <end position="427"/>
    </location>
</feature>
<feature type="domain" description="Cytochrome C Planctomycete-type" evidence="3">
    <location>
        <begin position="283"/>
        <end position="329"/>
    </location>
</feature>
<feature type="region of interest" description="Disordered" evidence="1">
    <location>
        <begin position="1"/>
        <end position="20"/>
    </location>
</feature>
<feature type="region of interest" description="Disordered" evidence="1">
    <location>
        <begin position="624"/>
        <end position="645"/>
    </location>
</feature>
<dbReference type="InterPro" id="IPR036909">
    <property type="entry name" value="Cyt_c-like_dom_sf"/>
</dbReference>
<evidence type="ECO:0000259" key="3">
    <source>
        <dbReference type="Pfam" id="PF07635"/>
    </source>
</evidence>
<dbReference type="GO" id="GO:0020037">
    <property type="term" value="F:heme binding"/>
    <property type="evidence" value="ECO:0007669"/>
    <property type="project" value="InterPro"/>
</dbReference>
<organism evidence="4">
    <name type="scientific">marine metagenome</name>
    <dbReference type="NCBI Taxonomy" id="408172"/>
    <lineage>
        <taxon>unclassified sequences</taxon>
        <taxon>metagenomes</taxon>
        <taxon>ecological metagenomes</taxon>
    </lineage>
</organism>
<protein>
    <recommendedName>
        <fullName evidence="5">Cytochrome c domain-containing protein</fullName>
    </recommendedName>
</protein>
<reference evidence="4" key="1">
    <citation type="submission" date="2018-05" db="EMBL/GenBank/DDBJ databases">
        <authorList>
            <person name="Lanie J.A."/>
            <person name="Ng W.-L."/>
            <person name="Kazmierczak K.M."/>
            <person name="Andrzejewski T.M."/>
            <person name="Davidsen T.M."/>
            <person name="Wayne K.J."/>
            <person name="Tettelin H."/>
            <person name="Glass J.I."/>
            <person name="Rusch D."/>
            <person name="Podicherti R."/>
            <person name="Tsui H.-C.T."/>
            <person name="Winkler M.E."/>
        </authorList>
    </citation>
    <scope>NUCLEOTIDE SEQUENCE</scope>
</reference>
<sequence length="645" mass="70844">GGNAAGRPSSRTSSTATSRCWAKTNTTLESKVKIRGETLTTHRNTVATAGVVTILLLVASAGAEPMSIGVNFFRKTTVDSTSNPGLVPGDNWNNVSTAVGTTRNLHDDSRDVTPADVTVVSGRSWNGFGAGTTDNAGFNRMVRDGVFGSGAGDKDDQVGISFAQIPYAIYDVYVFTQSRTTNGSALSITLGDTTYYYTTDGHSVANEMKQITSKKSEAPTKGGSYALFRNVSGDSFVVKTGGSRTGVIANQIFGIHIVNASKSLAVDSHSAPITTTAFFSQYCMKCHGPQKHKGDVRLDQIGSSVTGDNHKLWENVVHNIQRGDMPPEDETQPSKRRRQAFLKQALSMLERYEADSQVAEDPLLRLTNQQIAHSLQDLLGTPTHIADRLIRDPIDKHGFSMQNELDLSGSHLLLYADLLDEVLQEVFPDNLTPPDNVFRVTGNDWEKCHWAGDNFLYRNLRRLYEGPDWLGDKFRIPIPPKHEFRMYLRDNRGSGRFRVGLTVRNEPPANGGPQVPQELGIYLCQGGDLPYKLVRAIQVPAKEGPQHFEMFGSLADHLGTSTKRIVKDDRSPGYWLSFRTLTIVNHNELNGYRLPRRHLSTDPIFLVRADDQWIKAFGNKPGLRASVNGNNGRHGNEGGGAAVYP</sequence>
<dbReference type="GO" id="GO:0009055">
    <property type="term" value="F:electron transfer activity"/>
    <property type="evidence" value="ECO:0007669"/>
    <property type="project" value="InterPro"/>
</dbReference>
<dbReference type="Pfam" id="PF07626">
    <property type="entry name" value="PSD3"/>
    <property type="match status" value="1"/>
</dbReference>
<evidence type="ECO:0000256" key="1">
    <source>
        <dbReference type="SAM" id="MobiDB-lite"/>
    </source>
</evidence>
<accession>A0A381YDK7</accession>
<feature type="non-terminal residue" evidence="4">
    <location>
        <position position="645"/>
    </location>
</feature>
<gene>
    <name evidence="4" type="ORF">METZ01_LOCUS128040</name>
</gene>
<feature type="compositionally biased region" description="Low complexity" evidence="1">
    <location>
        <begin position="1"/>
        <end position="19"/>
    </location>
</feature>
<name>A0A381YDK7_9ZZZZ</name>
<evidence type="ECO:0000313" key="4">
    <source>
        <dbReference type="EMBL" id="SVA75186.1"/>
    </source>
</evidence>
<dbReference type="EMBL" id="UINC01017999">
    <property type="protein sequence ID" value="SVA75186.1"/>
    <property type="molecule type" value="Genomic_DNA"/>
</dbReference>
<dbReference type="AlphaFoldDB" id="A0A381YDK7"/>
<dbReference type="SUPFAM" id="SSF46626">
    <property type="entry name" value="Cytochrome c"/>
    <property type="match status" value="1"/>
</dbReference>
<dbReference type="Pfam" id="PF07635">
    <property type="entry name" value="PSCyt1"/>
    <property type="match status" value="1"/>
</dbReference>
<proteinExistence type="predicted"/>
<dbReference type="InterPro" id="IPR013036">
    <property type="entry name" value="DUF1587"/>
</dbReference>
<dbReference type="InterPro" id="IPR011429">
    <property type="entry name" value="Cyt_c_Planctomycete-type"/>
</dbReference>
<feature type="non-terminal residue" evidence="4">
    <location>
        <position position="1"/>
    </location>
</feature>
<evidence type="ECO:0008006" key="5">
    <source>
        <dbReference type="Google" id="ProtNLM"/>
    </source>
</evidence>
<evidence type="ECO:0000259" key="2">
    <source>
        <dbReference type="Pfam" id="PF07626"/>
    </source>
</evidence>